<gene>
    <name evidence="3" type="ORF">F4692_001743</name>
</gene>
<reference evidence="3 4" key="1">
    <citation type="submission" date="2020-07" db="EMBL/GenBank/DDBJ databases">
        <authorList>
            <person name="Partida-Martinez L."/>
            <person name="Huntemann M."/>
            <person name="Clum A."/>
            <person name="Wang J."/>
            <person name="Palaniappan K."/>
            <person name="Ritter S."/>
            <person name="Chen I.-M."/>
            <person name="Stamatis D."/>
            <person name="Reddy T."/>
            <person name="O'Malley R."/>
            <person name="Daum C."/>
            <person name="Shapiro N."/>
            <person name="Ivanova N."/>
            <person name="Kyrpides N."/>
            <person name="Woyke T."/>
        </authorList>
    </citation>
    <scope>NUCLEOTIDE SEQUENCE [LARGE SCALE GENOMIC DNA]</scope>
    <source>
        <strain evidence="3 4">AT2.17</strain>
    </source>
</reference>
<feature type="transmembrane region" description="Helical" evidence="1">
    <location>
        <begin position="194"/>
        <end position="212"/>
    </location>
</feature>
<comment type="caution">
    <text evidence="3">The sequence shown here is derived from an EMBL/GenBank/DDBJ whole genome shotgun (WGS) entry which is preliminary data.</text>
</comment>
<dbReference type="InterPro" id="IPR002656">
    <property type="entry name" value="Acyl_transf_3_dom"/>
</dbReference>
<dbReference type="GO" id="GO:0016020">
    <property type="term" value="C:membrane"/>
    <property type="evidence" value="ECO:0007669"/>
    <property type="project" value="TreeGrafter"/>
</dbReference>
<keyword evidence="1" id="KW-0812">Transmembrane</keyword>
<name>A0A7Y9KRI4_9ACTN</name>
<dbReference type="GO" id="GO:0009103">
    <property type="term" value="P:lipopolysaccharide biosynthetic process"/>
    <property type="evidence" value="ECO:0007669"/>
    <property type="project" value="TreeGrafter"/>
</dbReference>
<sequence length="343" mass="36694">MTAQSSAQASQQRSGRIDGIDLLRGMAIALVMLRHAWPSVFPGAGVVGVVMFFALSGYLITGLLVDELDRTGRVDLRRFYVRRARRLVPALLFLVAGVVVVTLLLDPLGDRDELVKTVLVALTWTGNLPFGHASDATFHLWTLATEEQFYLLWPAVLVAAAARGRTHLALLLVAGACVLACAATLVWLREEPDLAYSLPTSWAVCFVVGGATRLLGRRLVVPALAVPVALVGLAVLSVVPLRGHALTYLAGGPAIAALTAVLLLSWRTWADVSGPARALVVLGTVSYGAYLWNYPLTLWLRPSLDGLAGPVALALTLVMAAVSWRLVETRVARRSRAPQTVSA</sequence>
<dbReference type="Proteomes" id="UP000549911">
    <property type="component" value="Unassembled WGS sequence"/>
</dbReference>
<dbReference type="GO" id="GO:0016747">
    <property type="term" value="F:acyltransferase activity, transferring groups other than amino-acyl groups"/>
    <property type="evidence" value="ECO:0007669"/>
    <property type="project" value="InterPro"/>
</dbReference>
<feature type="transmembrane region" description="Helical" evidence="1">
    <location>
        <begin position="168"/>
        <end position="188"/>
    </location>
</feature>
<feature type="transmembrane region" description="Helical" evidence="1">
    <location>
        <begin position="245"/>
        <end position="266"/>
    </location>
</feature>
<dbReference type="PANTHER" id="PTHR23028:SF53">
    <property type="entry name" value="ACYL_TRANSF_3 DOMAIN-CONTAINING PROTEIN"/>
    <property type="match status" value="1"/>
</dbReference>
<feature type="transmembrane region" description="Helical" evidence="1">
    <location>
        <begin position="219"/>
        <end position="239"/>
    </location>
</feature>
<keyword evidence="4" id="KW-1185">Reference proteome</keyword>
<dbReference type="AlphaFoldDB" id="A0A7Y9KRI4"/>
<dbReference type="PANTHER" id="PTHR23028">
    <property type="entry name" value="ACETYLTRANSFERASE"/>
    <property type="match status" value="1"/>
</dbReference>
<dbReference type="RefSeq" id="WP_218858368.1">
    <property type="nucleotide sequence ID" value="NZ_JACCBW010000002.1"/>
</dbReference>
<dbReference type="Pfam" id="PF01757">
    <property type="entry name" value="Acyl_transf_3"/>
    <property type="match status" value="1"/>
</dbReference>
<feature type="transmembrane region" description="Helical" evidence="1">
    <location>
        <begin position="307"/>
        <end position="327"/>
    </location>
</feature>
<reference evidence="3 4" key="2">
    <citation type="submission" date="2020-08" db="EMBL/GenBank/DDBJ databases">
        <title>The Agave Microbiome: Exploring the role of microbial communities in plant adaptations to desert environments.</title>
        <authorList>
            <person name="Partida-Martinez L.P."/>
        </authorList>
    </citation>
    <scope>NUCLEOTIDE SEQUENCE [LARGE SCALE GENOMIC DNA]</scope>
    <source>
        <strain evidence="3 4">AT2.17</strain>
    </source>
</reference>
<keyword evidence="1" id="KW-1133">Transmembrane helix</keyword>
<evidence type="ECO:0000256" key="1">
    <source>
        <dbReference type="SAM" id="Phobius"/>
    </source>
</evidence>
<feature type="transmembrane region" description="Helical" evidence="1">
    <location>
        <begin position="138"/>
        <end position="161"/>
    </location>
</feature>
<feature type="transmembrane region" description="Helical" evidence="1">
    <location>
        <begin position="43"/>
        <end position="65"/>
    </location>
</feature>
<proteinExistence type="predicted"/>
<feature type="transmembrane region" description="Helical" evidence="1">
    <location>
        <begin position="278"/>
        <end position="295"/>
    </location>
</feature>
<dbReference type="InterPro" id="IPR050879">
    <property type="entry name" value="Acyltransferase_3"/>
</dbReference>
<keyword evidence="1" id="KW-0472">Membrane</keyword>
<organism evidence="3 4">
    <name type="scientific">Nocardioides cavernae</name>
    <dbReference type="NCBI Taxonomy" id="1921566"/>
    <lineage>
        <taxon>Bacteria</taxon>
        <taxon>Bacillati</taxon>
        <taxon>Actinomycetota</taxon>
        <taxon>Actinomycetes</taxon>
        <taxon>Propionibacteriales</taxon>
        <taxon>Nocardioidaceae</taxon>
        <taxon>Nocardioides</taxon>
    </lineage>
</organism>
<evidence type="ECO:0000259" key="2">
    <source>
        <dbReference type="Pfam" id="PF01757"/>
    </source>
</evidence>
<evidence type="ECO:0000313" key="3">
    <source>
        <dbReference type="EMBL" id="NYE36610.1"/>
    </source>
</evidence>
<accession>A0A7Y9KRI4</accession>
<dbReference type="EMBL" id="JACCBW010000002">
    <property type="protein sequence ID" value="NYE36610.1"/>
    <property type="molecule type" value="Genomic_DNA"/>
</dbReference>
<protein>
    <submittedName>
        <fullName evidence="3">Peptidoglycan/LPS O-acetylase OafA/YrhL</fullName>
    </submittedName>
</protein>
<feature type="domain" description="Acyltransferase 3" evidence="2">
    <location>
        <begin position="18"/>
        <end position="324"/>
    </location>
</feature>
<feature type="transmembrane region" description="Helical" evidence="1">
    <location>
        <begin position="86"/>
        <end position="105"/>
    </location>
</feature>
<evidence type="ECO:0000313" key="4">
    <source>
        <dbReference type="Proteomes" id="UP000549911"/>
    </source>
</evidence>